<keyword evidence="3" id="KW-1185">Reference proteome</keyword>
<feature type="region of interest" description="Disordered" evidence="1">
    <location>
        <begin position="316"/>
        <end position="351"/>
    </location>
</feature>
<dbReference type="Proteomes" id="UP000001699">
    <property type="component" value="Unassembled WGS sequence"/>
</dbReference>
<proteinExistence type="predicted"/>
<dbReference type="OrthoDB" id="5348779at2759"/>
<dbReference type="VEuPathDB" id="FungiDB:AFUB_054190"/>
<accession>B0Y3H2</accession>
<dbReference type="HOGENOM" id="CLU_542877_0_0_1"/>
<protein>
    <submittedName>
        <fullName evidence="2">Uncharacterized protein</fullName>
    </submittedName>
</protein>
<dbReference type="EMBL" id="DS499597">
    <property type="protein sequence ID" value="EDP51413.1"/>
    <property type="molecule type" value="Genomic_DNA"/>
</dbReference>
<evidence type="ECO:0000256" key="1">
    <source>
        <dbReference type="SAM" id="MobiDB-lite"/>
    </source>
</evidence>
<name>B0Y3H2_ASPFC</name>
<reference evidence="2 3" key="1">
    <citation type="journal article" date="2008" name="PLoS Genet.">
        <title>Genomic islands in the pathogenic filamentous fungus Aspergillus fumigatus.</title>
        <authorList>
            <person name="Fedorova N.D."/>
            <person name="Khaldi N."/>
            <person name="Joardar V.S."/>
            <person name="Maiti R."/>
            <person name="Amedeo P."/>
            <person name="Anderson M.J."/>
            <person name="Crabtree J."/>
            <person name="Silva J.C."/>
            <person name="Badger J.H."/>
            <person name="Albarraq A."/>
            <person name="Angiuoli S."/>
            <person name="Bussey H."/>
            <person name="Bowyer P."/>
            <person name="Cotty P.J."/>
            <person name="Dyer P.S."/>
            <person name="Egan A."/>
            <person name="Galens K."/>
            <person name="Fraser-Liggett C.M."/>
            <person name="Haas B.J."/>
            <person name="Inman J.M."/>
            <person name="Kent R."/>
            <person name="Lemieux S."/>
            <person name="Malavazi I."/>
            <person name="Orvis J."/>
            <person name="Roemer T."/>
            <person name="Ronning C.M."/>
            <person name="Sundaram J.P."/>
            <person name="Sutton G."/>
            <person name="Turner G."/>
            <person name="Venter J.C."/>
            <person name="White O.R."/>
            <person name="Whitty B.R."/>
            <person name="Youngman P."/>
            <person name="Wolfe K.H."/>
            <person name="Goldman G.H."/>
            <person name="Wortman J.R."/>
            <person name="Jiang B."/>
            <person name="Denning D.W."/>
            <person name="Nierman W.C."/>
        </authorList>
    </citation>
    <scope>NUCLEOTIDE SEQUENCE [LARGE SCALE GENOMIC DNA]</scope>
    <source>
        <strain evidence="3">CBS 144.89 / FGSC A1163 / CEA10</strain>
    </source>
</reference>
<evidence type="ECO:0000313" key="2">
    <source>
        <dbReference type="EMBL" id="EDP51413.1"/>
    </source>
</evidence>
<feature type="compositionally biased region" description="Polar residues" evidence="1">
    <location>
        <begin position="322"/>
        <end position="347"/>
    </location>
</feature>
<feature type="region of interest" description="Disordered" evidence="1">
    <location>
        <begin position="441"/>
        <end position="502"/>
    </location>
</feature>
<feature type="compositionally biased region" description="Polar residues" evidence="1">
    <location>
        <begin position="481"/>
        <end position="490"/>
    </location>
</feature>
<dbReference type="AlphaFoldDB" id="B0Y3H2"/>
<sequence length="502" mass="56476">MDISTRMGLFQKAFHQSSGLSPGPGFYTGLEFYSNEERADPPTLEANYQRVPVSQLIHGPSPLSAAQAGPEHRPQVKFEPSVLSETQGSLDHPAVPSIMHSSPPVGHNYLVINASNNWVKPTPGAADDQTTPHGDQIYWSLENLPEVLYVLRPRTDYRKSRHRVYKTTNALTGKQINDFAVLPCQISSCVEGWRLEAWMRLDRRIAQQDIIDRVNPKYKLTAEEIESRRENFRNAFHVANWNMQKSIWEIYRIVKAIGVDTRKNTTRGLTPGLIDPSKGEVGGRIPIPGENIIHMEQARMNPEYASSCSGEVYNGRHPDPLHTSQADFRTESSSNVRATASPQSKPIDSTHGDFEYPDVDGLACCLEPPTRLLHDAEDTVGRRMSLQRFLRKNNMSYEDWLLRDYDAVERDTLKRGRNKGLESQEPANIIASSKRRRVDNVDIEVSVTKSSTRKRRRGEDMDLDESTAGDGASTKRRGTERSNTGKSTKSSSDDFWATVLKG</sequence>
<gene>
    <name evidence="2" type="ORF">AFUB_054190</name>
</gene>
<evidence type="ECO:0000313" key="3">
    <source>
        <dbReference type="Proteomes" id="UP000001699"/>
    </source>
</evidence>
<organism evidence="2 3">
    <name type="scientific">Aspergillus fumigatus (strain CBS 144.89 / FGSC A1163 / CEA10)</name>
    <name type="common">Neosartorya fumigata</name>
    <dbReference type="NCBI Taxonomy" id="451804"/>
    <lineage>
        <taxon>Eukaryota</taxon>
        <taxon>Fungi</taxon>
        <taxon>Dikarya</taxon>
        <taxon>Ascomycota</taxon>
        <taxon>Pezizomycotina</taxon>
        <taxon>Eurotiomycetes</taxon>
        <taxon>Eurotiomycetidae</taxon>
        <taxon>Eurotiales</taxon>
        <taxon>Aspergillaceae</taxon>
        <taxon>Aspergillus</taxon>
        <taxon>Aspergillus subgen. Fumigati</taxon>
    </lineage>
</organism>